<comment type="similarity">
    <text evidence="2">Belongs to the AAA ATPase family.</text>
</comment>
<keyword evidence="11" id="KW-0732">Signal</keyword>
<dbReference type="InterPro" id="IPR027417">
    <property type="entry name" value="P-loop_NTPase"/>
</dbReference>
<dbReference type="RefSeq" id="XP_018014664.1">
    <property type="nucleotide sequence ID" value="XM_018159175.2"/>
</dbReference>
<dbReference type="Pfam" id="PF00004">
    <property type="entry name" value="AAA"/>
    <property type="match status" value="1"/>
</dbReference>
<evidence type="ECO:0000256" key="1">
    <source>
        <dbReference type="ARBA" id="ARBA00004370"/>
    </source>
</evidence>
<reference evidence="14" key="1">
    <citation type="submission" date="2025-08" db="UniProtKB">
        <authorList>
            <consortium name="RefSeq"/>
        </authorList>
    </citation>
    <scope>IDENTIFICATION</scope>
    <source>
        <tissue evidence="14">Whole organism</tissue>
    </source>
</reference>
<dbReference type="Gene3D" id="3.40.50.300">
    <property type="entry name" value="P-loop containing nucleotide triphosphate hydrolases"/>
    <property type="match status" value="1"/>
</dbReference>
<dbReference type="GeneID" id="108671607"/>
<keyword evidence="13" id="KW-1185">Reference proteome</keyword>
<dbReference type="SUPFAM" id="SSF52540">
    <property type="entry name" value="P-loop containing nucleoside triphosphate hydrolases"/>
    <property type="match status" value="1"/>
</dbReference>
<evidence type="ECO:0000313" key="14">
    <source>
        <dbReference type="RefSeq" id="XP_018014664.1"/>
    </source>
</evidence>
<sequence length="976" mass="105419">MMEISALKSIEKCLALLLFCWNLLSHSKRLNASIFIALDLYGKSFKKSALQLIPLSSIEMRKQCINCGFSSSLDPNSVILVNPYYLTCLKIRSGSWCLVQCHVSSARVSRKQGPCLYWVRLVSNALADVHTSYCSPALYHIISHGQLSVDVRIEADYQMTSPVKAYFLGKQKIEQTSEKNCVPCVASSVSLSLIEHSKFKWNFGLESILEEYFENPKLVSAGNVVTIPAPSLSARNFADEDLKNCSEIQVLIESVKCKGRNCSEQIGHIASCKLTQFCLGANVQASTLTHHLHCQNYTIGKSGDILIPPHLKNIYISLERIILSQIVFPSVASSTDLHSDNKKSFAAEIQSSSSLVPSEGSLAPTQPNKVISKNEVGHVLLDGCRNDINILLKCLHGSLGLCISSYEAWKLKGDTSSSTEAKIQRLHQLHLNSSPAVIILHDVDQLLQCSDSSGGDDRVRLALSRCLVDLSRANCLVIGTILAPGSDDSPVALPDGLWQLFTFQITAPGKIGSNDQEELLYWLLTTKYSQYVPGASAFGTSFGSIRSNTNSIKNETSNKTMISTSNTLNVATNDKDEPCITSNMTSNKNHSSQCHLEQESPAMKSLVLALSHCTAGFTYCQIEVLLSMACELACEDWETQNDNLDLKTSSGSASDMDNDSPRQNIPVLREEHIMQAAKAVSGPAGVGGAGGVPVVLWQDVGALDKPKQELVNTINIPLNYPHLVACGIRRAGVLLYGPPGTGKTLLAKAVASECRLNFLSVKGPELLNMYVGETERNVRKIFAEARGSVPCVIFFDELDALAPNRGASGDSGGVMDRVVSAVVAELDECSRNSSDAPVFVLGATNRPDLIDPALLRPGRFEKLLYLGPCTDSASLIAVLKAVISKLPLGPDVSLARVVAAMPRRCSGADVKAAATNAFYAALRETVAHIRAGDVPAATARVVVTEAHLTAAARRVLPSVTADQLATYQAFSRHTAP</sequence>
<dbReference type="InterPro" id="IPR050168">
    <property type="entry name" value="AAA_ATPase_domain"/>
</dbReference>
<dbReference type="KEGG" id="hazt:108671607"/>
<dbReference type="GO" id="GO:0005524">
    <property type="term" value="F:ATP binding"/>
    <property type="evidence" value="ECO:0007669"/>
    <property type="project" value="UniProtKB-KW"/>
</dbReference>
<organism evidence="13 14">
    <name type="scientific">Hyalella azteca</name>
    <name type="common">Amphipod</name>
    <dbReference type="NCBI Taxonomy" id="294128"/>
    <lineage>
        <taxon>Eukaryota</taxon>
        <taxon>Metazoa</taxon>
        <taxon>Ecdysozoa</taxon>
        <taxon>Arthropoda</taxon>
        <taxon>Crustacea</taxon>
        <taxon>Multicrustacea</taxon>
        <taxon>Malacostraca</taxon>
        <taxon>Eumalacostraca</taxon>
        <taxon>Peracarida</taxon>
        <taxon>Amphipoda</taxon>
        <taxon>Senticaudata</taxon>
        <taxon>Talitrida</taxon>
        <taxon>Talitroidea</taxon>
        <taxon>Hyalellidae</taxon>
        <taxon>Hyalella</taxon>
    </lineage>
</organism>
<dbReference type="GO" id="GO:0005829">
    <property type="term" value="C:cytosol"/>
    <property type="evidence" value="ECO:0007669"/>
    <property type="project" value="TreeGrafter"/>
</dbReference>
<dbReference type="PANTHER" id="PTHR23077">
    <property type="entry name" value="AAA-FAMILY ATPASE"/>
    <property type="match status" value="1"/>
</dbReference>
<evidence type="ECO:0000256" key="7">
    <source>
        <dbReference type="ARBA" id="ARBA00023136"/>
    </source>
</evidence>
<dbReference type="OrthoDB" id="2187at2759"/>
<feature type="signal peptide" evidence="11">
    <location>
        <begin position="1"/>
        <end position="32"/>
    </location>
</feature>
<dbReference type="FunFam" id="3.40.50.300:FF:000109">
    <property type="entry name" value="Peroxisomal biogenesis factor 6"/>
    <property type="match status" value="1"/>
</dbReference>
<gene>
    <name evidence="14" type="primary">LOC108671607</name>
</gene>
<dbReference type="Proteomes" id="UP000694843">
    <property type="component" value="Unplaced"/>
</dbReference>
<keyword evidence="7" id="KW-0472">Membrane</keyword>
<feature type="chain" id="PRO_5034662799" description="Peroxisomal ATPase PEX6" evidence="11">
    <location>
        <begin position="33"/>
        <end position="976"/>
    </location>
</feature>
<evidence type="ECO:0000259" key="12">
    <source>
        <dbReference type="SMART" id="SM00382"/>
    </source>
</evidence>
<comment type="subcellular location">
    <subcellularLocation>
        <location evidence="1">Membrane</location>
    </subcellularLocation>
</comment>
<dbReference type="GO" id="GO:0016887">
    <property type="term" value="F:ATP hydrolysis activity"/>
    <property type="evidence" value="ECO:0007669"/>
    <property type="project" value="InterPro"/>
</dbReference>
<evidence type="ECO:0000313" key="13">
    <source>
        <dbReference type="Proteomes" id="UP000694843"/>
    </source>
</evidence>
<comment type="catalytic activity">
    <reaction evidence="10">
        <text>ATP + H2O = ADP + phosphate + H(+)</text>
        <dbReference type="Rhea" id="RHEA:13065"/>
        <dbReference type="ChEBI" id="CHEBI:15377"/>
        <dbReference type="ChEBI" id="CHEBI:15378"/>
        <dbReference type="ChEBI" id="CHEBI:30616"/>
        <dbReference type="ChEBI" id="CHEBI:43474"/>
        <dbReference type="ChEBI" id="CHEBI:456216"/>
    </reaction>
    <physiologicalReaction direction="left-to-right" evidence="10">
        <dbReference type="Rhea" id="RHEA:13066"/>
    </physiologicalReaction>
</comment>
<evidence type="ECO:0000256" key="2">
    <source>
        <dbReference type="ARBA" id="ARBA00006914"/>
    </source>
</evidence>
<keyword evidence="4" id="KW-0547">Nucleotide-binding</keyword>
<evidence type="ECO:0000256" key="8">
    <source>
        <dbReference type="ARBA" id="ARBA00034811"/>
    </source>
</evidence>
<evidence type="ECO:0000256" key="9">
    <source>
        <dbReference type="ARBA" id="ARBA00034920"/>
    </source>
</evidence>
<protein>
    <recommendedName>
        <fullName evidence="8">Peroxisomal ATPase PEX6</fullName>
    </recommendedName>
    <alternativeName>
        <fullName evidence="9">Peroxin-6</fullName>
    </alternativeName>
</protein>
<keyword evidence="6" id="KW-0067">ATP-binding</keyword>
<dbReference type="PANTHER" id="PTHR23077:SF9">
    <property type="entry name" value="PEROXISOMAL ATPASE PEX6"/>
    <property type="match status" value="1"/>
</dbReference>
<dbReference type="PROSITE" id="PS00674">
    <property type="entry name" value="AAA"/>
    <property type="match status" value="1"/>
</dbReference>
<dbReference type="GO" id="GO:0016558">
    <property type="term" value="P:protein import into peroxisome matrix"/>
    <property type="evidence" value="ECO:0007669"/>
    <property type="project" value="TreeGrafter"/>
</dbReference>
<dbReference type="GO" id="GO:0005778">
    <property type="term" value="C:peroxisomal membrane"/>
    <property type="evidence" value="ECO:0007669"/>
    <property type="project" value="TreeGrafter"/>
</dbReference>
<feature type="domain" description="AAA+ ATPase" evidence="12">
    <location>
        <begin position="729"/>
        <end position="870"/>
    </location>
</feature>
<dbReference type="InterPro" id="IPR003960">
    <property type="entry name" value="ATPase_AAA_CS"/>
</dbReference>
<keyword evidence="5" id="KW-0378">Hydrolase</keyword>
<evidence type="ECO:0000256" key="6">
    <source>
        <dbReference type="ARBA" id="ARBA00022840"/>
    </source>
</evidence>
<dbReference type="AlphaFoldDB" id="A0A8B7NLW4"/>
<proteinExistence type="inferred from homology"/>
<keyword evidence="3" id="KW-0962">Peroxisome biogenesis</keyword>
<dbReference type="InterPro" id="IPR003593">
    <property type="entry name" value="AAA+_ATPase"/>
</dbReference>
<evidence type="ECO:0000256" key="4">
    <source>
        <dbReference type="ARBA" id="ARBA00022741"/>
    </source>
</evidence>
<name>A0A8B7NLW4_HYAAZ</name>
<dbReference type="SMART" id="SM00382">
    <property type="entry name" value="AAA"/>
    <property type="match status" value="1"/>
</dbReference>
<evidence type="ECO:0000256" key="3">
    <source>
        <dbReference type="ARBA" id="ARBA00022593"/>
    </source>
</evidence>
<evidence type="ECO:0000256" key="11">
    <source>
        <dbReference type="SAM" id="SignalP"/>
    </source>
</evidence>
<accession>A0A8B7NLW4</accession>
<dbReference type="InterPro" id="IPR003959">
    <property type="entry name" value="ATPase_AAA_core"/>
</dbReference>
<evidence type="ECO:0000256" key="5">
    <source>
        <dbReference type="ARBA" id="ARBA00022801"/>
    </source>
</evidence>
<evidence type="ECO:0000256" key="10">
    <source>
        <dbReference type="ARBA" id="ARBA00048778"/>
    </source>
</evidence>
<dbReference type="Gene3D" id="1.10.8.60">
    <property type="match status" value="1"/>
</dbReference>